<keyword evidence="3" id="KW-0472">Membrane</keyword>
<name>A0A672HIW7_SALFA</name>
<accession>A0A672HIW7</accession>
<dbReference type="OMA" id="YGHWRSH"/>
<sequence>MNQQNSCDCAGCVFLTAAVCVEASSRLEVKGHAGGEVSIHCSGNWTASGGSERSSVYFCRGVCSGENVLIRSEGRPSGVTQRGRYSADIDRRAGVFTVTIKNLRSADAGLYHCGAGTAFNVTHQFEISLTVLDGKFNDNWRTVSLTRLSIHSGTSRGGCSLNKED</sequence>
<evidence type="ECO:0000259" key="4">
    <source>
        <dbReference type="SMART" id="SM00409"/>
    </source>
</evidence>
<dbReference type="SMART" id="SM00409">
    <property type="entry name" value="IG"/>
    <property type="match status" value="1"/>
</dbReference>
<dbReference type="InterPro" id="IPR013783">
    <property type="entry name" value="Ig-like_fold"/>
</dbReference>
<dbReference type="GO" id="GO:0005886">
    <property type="term" value="C:plasma membrane"/>
    <property type="evidence" value="ECO:0007669"/>
    <property type="project" value="TreeGrafter"/>
</dbReference>
<protein>
    <recommendedName>
        <fullName evidence="4">Immunoglobulin domain-containing protein</fullName>
    </recommendedName>
</protein>
<comment type="subcellular location">
    <subcellularLocation>
        <location evidence="1">Membrane</location>
    </subcellularLocation>
</comment>
<evidence type="ECO:0000313" key="7">
    <source>
        <dbReference type="Proteomes" id="UP000472267"/>
    </source>
</evidence>
<evidence type="ECO:0000256" key="2">
    <source>
        <dbReference type="ARBA" id="ARBA00022692"/>
    </source>
</evidence>
<dbReference type="InterPro" id="IPR013106">
    <property type="entry name" value="Ig_V-set"/>
</dbReference>
<dbReference type="InterPro" id="IPR050671">
    <property type="entry name" value="CD300_family_receptors"/>
</dbReference>
<dbReference type="SUPFAM" id="SSF48726">
    <property type="entry name" value="Immunoglobulin"/>
    <property type="match status" value="1"/>
</dbReference>
<evidence type="ECO:0000256" key="3">
    <source>
        <dbReference type="ARBA" id="ARBA00023136"/>
    </source>
</evidence>
<dbReference type="Ensembl" id="ENSSFAT00005036508.1">
    <property type="protein sequence ID" value="ENSSFAP00005035178.1"/>
    <property type="gene ID" value="ENSSFAG00005017841.1"/>
</dbReference>
<dbReference type="InterPro" id="IPR036179">
    <property type="entry name" value="Ig-like_dom_sf"/>
</dbReference>
<dbReference type="PANTHER" id="PTHR11860:SF87">
    <property type="entry name" value="CMRF35-LIKE MOLECULE 8"/>
    <property type="match status" value="1"/>
</dbReference>
<dbReference type="Proteomes" id="UP000472267">
    <property type="component" value="Unassembled WGS sequence"/>
</dbReference>
<keyword evidence="7" id="KW-1185">Reference proteome</keyword>
<dbReference type="AlphaFoldDB" id="A0A672HIW7"/>
<reference evidence="6" key="1">
    <citation type="submission" date="2019-06" db="EMBL/GenBank/DDBJ databases">
        <authorList>
            <consortium name="Wellcome Sanger Institute Data Sharing"/>
        </authorList>
    </citation>
    <scope>NUCLEOTIDE SEQUENCE [LARGE SCALE GENOMIC DNA]</scope>
</reference>
<dbReference type="Proteomes" id="UP000472267">
    <property type="component" value="Chromosome 6"/>
</dbReference>
<dbReference type="Gene3D" id="2.60.40.10">
    <property type="entry name" value="Immunoglobulins"/>
    <property type="match status" value="1"/>
</dbReference>
<evidence type="ECO:0000313" key="5">
    <source>
        <dbReference type="Ensembl" id="ENSSFAP00005029007.1"/>
    </source>
</evidence>
<dbReference type="InterPro" id="IPR003599">
    <property type="entry name" value="Ig_sub"/>
</dbReference>
<feature type="domain" description="Immunoglobulin" evidence="4">
    <location>
        <begin position="26"/>
        <end position="132"/>
    </location>
</feature>
<dbReference type="GO" id="GO:0004888">
    <property type="term" value="F:transmembrane signaling receptor activity"/>
    <property type="evidence" value="ECO:0007669"/>
    <property type="project" value="TreeGrafter"/>
</dbReference>
<organism evidence="5 7">
    <name type="scientific">Salarias fasciatus</name>
    <name type="common">Jewelled blenny</name>
    <name type="synonym">Blennius fasciatus</name>
    <dbReference type="NCBI Taxonomy" id="181472"/>
    <lineage>
        <taxon>Eukaryota</taxon>
        <taxon>Metazoa</taxon>
        <taxon>Chordata</taxon>
        <taxon>Craniata</taxon>
        <taxon>Vertebrata</taxon>
        <taxon>Euteleostomi</taxon>
        <taxon>Actinopterygii</taxon>
        <taxon>Neopterygii</taxon>
        <taxon>Teleostei</taxon>
        <taxon>Neoteleostei</taxon>
        <taxon>Acanthomorphata</taxon>
        <taxon>Ovalentaria</taxon>
        <taxon>Blenniimorphae</taxon>
        <taxon>Blenniiformes</taxon>
        <taxon>Blennioidei</taxon>
        <taxon>Blenniidae</taxon>
        <taxon>Salariinae</taxon>
        <taxon>Salarias</taxon>
    </lineage>
</organism>
<evidence type="ECO:0000313" key="6">
    <source>
        <dbReference type="Ensembl" id="ENSSFAP00005035178.1"/>
    </source>
</evidence>
<dbReference type="Ensembl" id="ENSSFAT00005030074.1">
    <property type="protein sequence ID" value="ENSSFAP00005029007.1"/>
    <property type="gene ID" value="ENSSFAG00005014755.1"/>
</dbReference>
<keyword evidence="2" id="KW-0812">Transmembrane</keyword>
<reference evidence="5" key="2">
    <citation type="submission" date="2025-05" db="UniProtKB">
        <authorList>
            <consortium name="Ensembl"/>
        </authorList>
    </citation>
    <scope>IDENTIFICATION</scope>
</reference>
<dbReference type="Pfam" id="PF07686">
    <property type="entry name" value="V-set"/>
    <property type="match status" value="1"/>
</dbReference>
<proteinExistence type="predicted"/>
<evidence type="ECO:0000256" key="1">
    <source>
        <dbReference type="ARBA" id="ARBA00004370"/>
    </source>
</evidence>
<dbReference type="PANTHER" id="PTHR11860">
    <property type="entry name" value="POLYMERIC-IMMUNOGLOBULIN RECEPTOR"/>
    <property type="match status" value="1"/>
</dbReference>